<feature type="chain" id="PRO_5039474758" description="WD40 repeat protein" evidence="1">
    <location>
        <begin position="26"/>
        <end position="338"/>
    </location>
</feature>
<proteinExistence type="predicted"/>
<organism evidence="2 3">
    <name type="scientific">Conyzicola lurida</name>
    <dbReference type="NCBI Taxonomy" id="1172621"/>
    <lineage>
        <taxon>Bacteria</taxon>
        <taxon>Bacillati</taxon>
        <taxon>Actinomycetota</taxon>
        <taxon>Actinomycetes</taxon>
        <taxon>Micrococcales</taxon>
        <taxon>Microbacteriaceae</taxon>
        <taxon>Conyzicola</taxon>
    </lineage>
</organism>
<keyword evidence="1" id="KW-0732">Signal</keyword>
<dbReference type="InterPro" id="IPR011659">
    <property type="entry name" value="WD40"/>
</dbReference>
<dbReference type="AlphaFoldDB" id="A0A841AM93"/>
<dbReference type="Gene3D" id="2.120.10.30">
    <property type="entry name" value="TolB, C-terminal domain"/>
    <property type="match status" value="1"/>
</dbReference>
<comment type="caution">
    <text evidence="2">The sequence shown here is derived from an EMBL/GenBank/DDBJ whole genome shotgun (WGS) entry which is preliminary data.</text>
</comment>
<dbReference type="EMBL" id="JACHMJ010000001">
    <property type="protein sequence ID" value="MBB5845140.1"/>
    <property type="molecule type" value="Genomic_DNA"/>
</dbReference>
<protein>
    <recommendedName>
        <fullName evidence="4">WD40 repeat protein</fullName>
    </recommendedName>
</protein>
<evidence type="ECO:0000313" key="2">
    <source>
        <dbReference type="EMBL" id="MBB5845140.1"/>
    </source>
</evidence>
<accession>A0A841AM93</accession>
<gene>
    <name evidence="2" type="ORF">HD599_003463</name>
</gene>
<name>A0A841AM93_9MICO</name>
<dbReference type="RefSeq" id="WP_184239980.1">
    <property type="nucleotide sequence ID" value="NZ_JACHMJ010000001.1"/>
</dbReference>
<reference evidence="2 3" key="1">
    <citation type="submission" date="2020-08" db="EMBL/GenBank/DDBJ databases">
        <title>Sequencing the genomes of 1000 actinobacteria strains.</title>
        <authorList>
            <person name="Klenk H.-P."/>
        </authorList>
    </citation>
    <scope>NUCLEOTIDE SEQUENCE [LARGE SCALE GENOMIC DNA]</scope>
    <source>
        <strain evidence="2 3">DSM 105784</strain>
    </source>
</reference>
<dbReference type="Proteomes" id="UP000536685">
    <property type="component" value="Unassembled WGS sequence"/>
</dbReference>
<dbReference type="InterPro" id="IPR011042">
    <property type="entry name" value="6-blade_b-propeller_TolB-like"/>
</dbReference>
<evidence type="ECO:0008006" key="4">
    <source>
        <dbReference type="Google" id="ProtNLM"/>
    </source>
</evidence>
<dbReference type="SUPFAM" id="SSF82171">
    <property type="entry name" value="DPP6 N-terminal domain-like"/>
    <property type="match status" value="1"/>
</dbReference>
<evidence type="ECO:0000256" key="1">
    <source>
        <dbReference type="SAM" id="SignalP"/>
    </source>
</evidence>
<evidence type="ECO:0000313" key="3">
    <source>
        <dbReference type="Proteomes" id="UP000536685"/>
    </source>
</evidence>
<keyword evidence="3" id="KW-1185">Reference proteome</keyword>
<sequence>MNRRARLLVVAALAVVLLGGSAAVALVAASDTRSRSENLAAVQTAAFDARDDAGRIVFRDSTPDAGYGFVASVAADDPGGERTVTDVSCDRVYSATSATVCLRIERGILTTFSANLLDADGAVTSTWPLPGIPSRARLSPDGELAAFTSFVTGEGYATIGFSTATRIVTADGQDLGNLEEWQLLVDGEPNTAVDRNFWGVTFVPGDDDAFYATAATGGSTWLVRGSIADRTLTTVHKTAECPSISPDGTRVVYKKNVASATAPHWSLAVLDLDSGEETILPDDRSIDDQAEWLDDSTLLYALPSEAVGDSDVWSIRADGSAPSALFIAHASSPSVVRP</sequence>
<feature type="signal peptide" evidence="1">
    <location>
        <begin position="1"/>
        <end position="25"/>
    </location>
</feature>
<dbReference type="Pfam" id="PF07676">
    <property type="entry name" value="PD40"/>
    <property type="match status" value="1"/>
</dbReference>